<dbReference type="InParanoid" id="K1QQ99"/>
<dbReference type="InterPro" id="IPR000742">
    <property type="entry name" value="EGF"/>
</dbReference>
<keyword evidence="4 6" id="KW-1015">Disulfide bond</keyword>
<dbReference type="CDD" id="cd00054">
    <property type="entry name" value="EGF_CA"/>
    <property type="match status" value="2"/>
</dbReference>
<keyword evidence="2" id="KW-0732">Signal</keyword>
<sequence>MSENSKSNRGRKRCLTDSARKRNRATVASKWNKSRVYIGNQFERWNELKAILNVDTHAEVANVLLNNLTIDEDEMCLLDDDSSDSDEEFQPNFNLTLRPSNADQLPIEYSDDESDTCDDDPADAAETDYKRVNSIEDVETLITDRPLLVYQQPLLDLANTQISTICKICNEAVSICVDNIGSATYLKWGRTPLYGTGPSNAAEGSRYAYIESTGNDPHSKASLERIVQIPKDGNMCLSFNYHMYGRTVGTLKVLFQDLIFFHEVGNKGDQWNKAEFTLFNVSSTVVSKIQFTATQGTGYEGDIAIDNIQLTEGKCARCTFEVGTECFLKDVEVTDDFDWTILSGETPSLETGPAKAFEGSRYAYIESSGIDPYSRASLEGIVQLPKDGDMCLSFNYHMYGETNDSLEVLFQNITYFNESGNKGNQWNKAKFSLFDQNSTVVSKIQFTATRGSSNKSDIAIDNIQLTEGGCVKDCRINPCRTNEICIQETSTTYRCDCRPGFIGHFCDVVPGQANCTFEKGEDCFLKNSTRNDFDWSLNSGRTPSSKTGPGSAKQGSWYAYIETTNRLLGQKAMLIPKYRFKTCDHITCKNGGTCLSKQNGGFCQCPPEFTGNRCEKKIGVLASCTFDDGSCFLTNINGQDTMDWLITKKRTPSLNTGPNKPLDGNYTFIEASGRTAGDNAILSSAATSQFFLRGPACLRFFYNMNGRGIGTLNVFAGESNSEQNVWNISGNQNDIWTPVAVDIPPVNDLVIWIEAIRGKSYLSDIAIDTIELFDSPCIASLSSLPQRCTFEDGADCFLKDDKKFDDFDWIVKYVRA</sequence>
<dbReference type="SUPFAM" id="SSF57196">
    <property type="entry name" value="EGF/Laminin"/>
    <property type="match status" value="2"/>
</dbReference>
<dbReference type="FunFam" id="2.10.25.10:FF:000012">
    <property type="entry name" value="Delta-like protein"/>
    <property type="match status" value="1"/>
</dbReference>
<protein>
    <recommendedName>
        <fullName evidence="8">MAM and LDL-receptor class A domain-containing protein 1</fullName>
    </recommendedName>
</protein>
<evidence type="ECO:0000256" key="6">
    <source>
        <dbReference type="PROSITE-ProRule" id="PRU00076"/>
    </source>
</evidence>
<comment type="caution">
    <text evidence="6">Lacks conserved residue(s) required for the propagation of feature annotation.</text>
</comment>
<dbReference type="InterPro" id="IPR000998">
    <property type="entry name" value="MAM_dom"/>
</dbReference>
<dbReference type="GO" id="GO:0016020">
    <property type="term" value="C:membrane"/>
    <property type="evidence" value="ECO:0007669"/>
    <property type="project" value="InterPro"/>
</dbReference>
<dbReference type="CDD" id="cd06263">
    <property type="entry name" value="MAM"/>
    <property type="match status" value="3"/>
</dbReference>
<feature type="disulfide bond" evidence="6">
    <location>
        <begin position="497"/>
        <end position="506"/>
    </location>
</feature>
<dbReference type="PROSITE" id="PS01186">
    <property type="entry name" value="EGF_2"/>
    <property type="match status" value="1"/>
</dbReference>
<dbReference type="PROSITE" id="PS50026">
    <property type="entry name" value="EGF_3"/>
    <property type="match status" value="2"/>
</dbReference>
<keyword evidence="5" id="KW-0325">Glycoprotein</keyword>
<dbReference type="Pfam" id="PF00629">
    <property type="entry name" value="MAM"/>
    <property type="match status" value="3"/>
</dbReference>
<evidence type="ECO:0000256" key="2">
    <source>
        <dbReference type="ARBA" id="ARBA00022729"/>
    </source>
</evidence>
<feature type="disulfide bond" evidence="6">
    <location>
        <begin position="605"/>
        <end position="614"/>
    </location>
</feature>
<keyword evidence="3" id="KW-0677">Repeat</keyword>
<dbReference type="PROSITE" id="PS00022">
    <property type="entry name" value="EGF_1"/>
    <property type="match status" value="2"/>
</dbReference>
<dbReference type="InterPro" id="IPR051560">
    <property type="entry name" value="MAM_domain-containing"/>
</dbReference>
<evidence type="ECO:0000256" key="5">
    <source>
        <dbReference type="ARBA" id="ARBA00023180"/>
    </source>
</evidence>
<evidence type="ECO:0000256" key="1">
    <source>
        <dbReference type="ARBA" id="ARBA00022536"/>
    </source>
</evidence>
<reference evidence="7" key="1">
    <citation type="journal article" date="2012" name="Nature">
        <title>The oyster genome reveals stress adaptation and complexity of shell formation.</title>
        <authorList>
            <person name="Zhang G."/>
            <person name="Fang X."/>
            <person name="Guo X."/>
            <person name="Li L."/>
            <person name="Luo R."/>
            <person name="Xu F."/>
            <person name="Yang P."/>
            <person name="Zhang L."/>
            <person name="Wang X."/>
            <person name="Qi H."/>
            <person name="Xiong Z."/>
            <person name="Que H."/>
            <person name="Xie Y."/>
            <person name="Holland P.W."/>
            <person name="Paps J."/>
            <person name="Zhu Y."/>
            <person name="Wu F."/>
            <person name="Chen Y."/>
            <person name="Wang J."/>
            <person name="Peng C."/>
            <person name="Meng J."/>
            <person name="Yang L."/>
            <person name="Liu J."/>
            <person name="Wen B."/>
            <person name="Zhang N."/>
            <person name="Huang Z."/>
            <person name="Zhu Q."/>
            <person name="Feng Y."/>
            <person name="Mount A."/>
            <person name="Hedgecock D."/>
            <person name="Xu Z."/>
            <person name="Liu Y."/>
            <person name="Domazet-Loso T."/>
            <person name="Du Y."/>
            <person name="Sun X."/>
            <person name="Zhang S."/>
            <person name="Liu B."/>
            <person name="Cheng P."/>
            <person name="Jiang X."/>
            <person name="Li J."/>
            <person name="Fan D."/>
            <person name="Wang W."/>
            <person name="Fu W."/>
            <person name="Wang T."/>
            <person name="Wang B."/>
            <person name="Zhang J."/>
            <person name="Peng Z."/>
            <person name="Li Y."/>
            <person name="Li N."/>
            <person name="Wang J."/>
            <person name="Chen M."/>
            <person name="He Y."/>
            <person name="Tan F."/>
            <person name="Song X."/>
            <person name="Zheng Q."/>
            <person name="Huang R."/>
            <person name="Yang H."/>
            <person name="Du X."/>
            <person name="Chen L."/>
            <person name="Yang M."/>
            <person name="Gaffney P.M."/>
            <person name="Wang S."/>
            <person name="Luo L."/>
            <person name="She Z."/>
            <person name="Ming Y."/>
            <person name="Huang W."/>
            <person name="Zhang S."/>
            <person name="Huang B."/>
            <person name="Zhang Y."/>
            <person name="Qu T."/>
            <person name="Ni P."/>
            <person name="Miao G."/>
            <person name="Wang J."/>
            <person name="Wang Q."/>
            <person name="Steinberg C.E."/>
            <person name="Wang H."/>
            <person name="Li N."/>
            <person name="Qian L."/>
            <person name="Zhang G."/>
            <person name="Li Y."/>
            <person name="Yang H."/>
            <person name="Liu X."/>
            <person name="Wang J."/>
            <person name="Yin Y."/>
            <person name="Wang J."/>
        </authorList>
    </citation>
    <scope>NUCLEOTIDE SEQUENCE [LARGE SCALE GENOMIC DNA]</scope>
    <source>
        <strain evidence="7">05x7-T-G4-1.051#20</strain>
    </source>
</reference>
<evidence type="ECO:0000256" key="4">
    <source>
        <dbReference type="ARBA" id="ARBA00023157"/>
    </source>
</evidence>
<keyword evidence="1 6" id="KW-0245">EGF-like domain</keyword>
<dbReference type="EMBL" id="JH818914">
    <property type="protein sequence ID" value="EKC33354.1"/>
    <property type="molecule type" value="Genomic_DNA"/>
</dbReference>
<gene>
    <name evidence="7" type="ORF">CGI_10025875</name>
</gene>
<dbReference type="SUPFAM" id="SSF49899">
    <property type="entry name" value="Concanavalin A-like lectins/glucanases"/>
    <property type="match status" value="4"/>
</dbReference>
<dbReference type="PANTHER" id="PTHR23282">
    <property type="entry name" value="APICAL ENDOSOMAL GLYCOPROTEIN PRECURSOR"/>
    <property type="match status" value="1"/>
</dbReference>
<dbReference type="PROSITE" id="PS50060">
    <property type="entry name" value="MAM_2"/>
    <property type="match status" value="4"/>
</dbReference>
<dbReference type="InterPro" id="IPR013320">
    <property type="entry name" value="ConA-like_dom_sf"/>
</dbReference>
<dbReference type="AlphaFoldDB" id="K1QQ99"/>
<dbReference type="Gene3D" id="2.60.120.200">
    <property type="match status" value="4"/>
</dbReference>
<dbReference type="HOGENOM" id="CLU_346221_0_0_1"/>
<dbReference type="Pfam" id="PF00008">
    <property type="entry name" value="EGF"/>
    <property type="match status" value="1"/>
</dbReference>
<dbReference type="Gene3D" id="2.10.25.10">
    <property type="entry name" value="Laminin"/>
    <property type="match status" value="2"/>
</dbReference>
<dbReference type="SMART" id="SM00181">
    <property type="entry name" value="EGF"/>
    <property type="match status" value="2"/>
</dbReference>
<dbReference type="SMART" id="SM00137">
    <property type="entry name" value="MAM"/>
    <property type="match status" value="3"/>
</dbReference>
<proteinExistence type="predicted"/>
<evidence type="ECO:0000313" key="7">
    <source>
        <dbReference type="EMBL" id="EKC33354.1"/>
    </source>
</evidence>
<dbReference type="PANTHER" id="PTHR23282:SF142">
    <property type="entry name" value="MAM DOMAIN-CONTAINING PROTEIN"/>
    <property type="match status" value="1"/>
</dbReference>
<accession>K1QQ99</accession>
<evidence type="ECO:0000256" key="3">
    <source>
        <dbReference type="ARBA" id="ARBA00022737"/>
    </source>
</evidence>
<organism evidence="7">
    <name type="scientific">Magallana gigas</name>
    <name type="common">Pacific oyster</name>
    <name type="synonym">Crassostrea gigas</name>
    <dbReference type="NCBI Taxonomy" id="29159"/>
    <lineage>
        <taxon>Eukaryota</taxon>
        <taxon>Metazoa</taxon>
        <taxon>Spiralia</taxon>
        <taxon>Lophotrochozoa</taxon>
        <taxon>Mollusca</taxon>
        <taxon>Bivalvia</taxon>
        <taxon>Autobranchia</taxon>
        <taxon>Pteriomorphia</taxon>
        <taxon>Ostreida</taxon>
        <taxon>Ostreoidea</taxon>
        <taxon>Ostreidae</taxon>
        <taxon>Magallana</taxon>
    </lineage>
</organism>
<evidence type="ECO:0008006" key="8">
    <source>
        <dbReference type="Google" id="ProtNLM"/>
    </source>
</evidence>
<name>K1QQ99_MAGGI</name>